<dbReference type="Proteomes" id="UP000887572">
    <property type="component" value="Unplaced"/>
</dbReference>
<feature type="compositionally biased region" description="Low complexity" evidence="1">
    <location>
        <begin position="116"/>
        <end position="133"/>
    </location>
</feature>
<name>A0A914I6U4_GLORO</name>
<feature type="region of interest" description="Disordered" evidence="1">
    <location>
        <begin position="277"/>
        <end position="322"/>
    </location>
</feature>
<evidence type="ECO:0000313" key="3">
    <source>
        <dbReference type="WBParaSite" id="Gr19_v10_g7445.t1"/>
    </source>
</evidence>
<feature type="region of interest" description="Disordered" evidence="1">
    <location>
        <begin position="116"/>
        <end position="141"/>
    </location>
</feature>
<protein>
    <submittedName>
        <fullName evidence="3">Uncharacterized protein</fullName>
    </submittedName>
</protein>
<sequence>MSSIGEFISSPFPWLCDARAEEAHFVTSKKMWESERAVTLPRMASAAPFHFLLPLIGIVLVCRATPIMKSVEEKKVPAAVFWPYIVHSTRFQAAQRPQSDEKEDYYDAVRDEDATAIPSTTTTTTTATMKGRTTSGGKKAEEEQEARQLQLMMMLLQANVNPVPMLTAGTPKPTQKVSEKRKELLKKPSMLRVDAETYDDERVEAGKDDEELAEAAAEKRGDKELKQHKLLNVMLDGPDAGGIREADAEADGLAEGDKMPSKGTVDGQTHFLVDGETGAGAKMTGTPSALGRPAVDGEVSSKRSGTAQFPKPPEAEIVRMAP</sequence>
<dbReference type="WBParaSite" id="Gr19_v10_g7445.t1">
    <property type="protein sequence ID" value="Gr19_v10_g7445.t1"/>
    <property type="gene ID" value="Gr19_v10_g7445"/>
</dbReference>
<evidence type="ECO:0000313" key="2">
    <source>
        <dbReference type="Proteomes" id="UP000887572"/>
    </source>
</evidence>
<organism evidence="2 3">
    <name type="scientific">Globodera rostochiensis</name>
    <name type="common">Golden nematode worm</name>
    <name type="synonym">Heterodera rostochiensis</name>
    <dbReference type="NCBI Taxonomy" id="31243"/>
    <lineage>
        <taxon>Eukaryota</taxon>
        <taxon>Metazoa</taxon>
        <taxon>Ecdysozoa</taxon>
        <taxon>Nematoda</taxon>
        <taxon>Chromadorea</taxon>
        <taxon>Rhabditida</taxon>
        <taxon>Tylenchina</taxon>
        <taxon>Tylenchomorpha</taxon>
        <taxon>Tylenchoidea</taxon>
        <taxon>Heteroderidae</taxon>
        <taxon>Heteroderinae</taxon>
        <taxon>Globodera</taxon>
    </lineage>
</organism>
<feature type="compositionally biased region" description="Basic and acidic residues" evidence="1">
    <location>
        <begin position="313"/>
        <end position="322"/>
    </location>
</feature>
<evidence type="ECO:0000256" key="1">
    <source>
        <dbReference type="SAM" id="MobiDB-lite"/>
    </source>
</evidence>
<accession>A0A914I6U4</accession>
<proteinExistence type="predicted"/>
<reference evidence="3" key="1">
    <citation type="submission" date="2022-11" db="UniProtKB">
        <authorList>
            <consortium name="WormBaseParasite"/>
        </authorList>
    </citation>
    <scope>IDENTIFICATION</scope>
</reference>
<keyword evidence="2" id="KW-1185">Reference proteome</keyword>
<dbReference type="AlphaFoldDB" id="A0A914I6U4"/>